<accession>A0A318LS04</accession>
<sequence>MAPELGEIRTERLVLRRFREADLPSVVEIQSDPATHPHDAFPATTEHARALVAVWQRHWAEHGFGYVAVVEAGSGRVIGVGGVQAKDLEGEPVLNLYYRFRPEAWGRGYASEMANAVVGWASRAVPERPVVIVTNVGNVPAQRIAHKLGFAEYKEDYYEGVAAKFYRSRP</sequence>
<dbReference type="InterPro" id="IPR000182">
    <property type="entry name" value="GNAT_dom"/>
</dbReference>
<dbReference type="AlphaFoldDB" id="A0A318LS04"/>
<dbReference type="EMBL" id="MASU01000006">
    <property type="protein sequence ID" value="PXY33943.1"/>
    <property type="molecule type" value="Genomic_DNA"/>
</dbReference>
<evidence type="ECO:0000313" key="3">
    <source>
        <dbReference type="Proteomes" id="UP000247892"/>
    </source>
</evidence>
<name>A0A318LS04_9PSEU</name>
<dbReference type="InterPro" id="IPR051531">
    <property type="entry name" value="N-acetyltransferase"/>
</dbReference>
<protein>
    <submittedName>
        <fullName evidence="2">Acetyltransferase</fullName>
    </submittedName>
</protein>
<dbReference type="GO" id="GO:0016747">
    <property type="term" value="F:acyltransferase activity, transferring groups other than amino-acyl groups"/>
    <property type="evidence" value="ECO:0007669"/>
    <property type="project" value="InterPro"/>
</dbReference>
<dbReference type="Proteomes" id="UP000247892">
    <property type="component" value="Unassembled WGS sequence"/>
</dbReference>
<evidence type="ECO:0000259" key="1">
    <source>
        <dbReference type="PROSITE" id="PS51186"/>
    </source>
</evidence>
<dbReference type="InterPro" id="IPR016181">
    <property type="entry name" value="Acyl_CoA_acyltransferase"/>
</dbReference>
<gene>
    <name evidence="2" type="ORF">BA062_17140</name>
</gene>
<dbReference type="OrthoDB" id="3533156at2"/>
<comment type="caution">
    <text evidence="2">The sequence shown here is derived from an EMBL/GenBank/DDBJ whole genome shotgun (WGS) entry which is preliminary data.</text>
</comment>
<evidence type="ECO:0000313" key="2">
    <source>
        <dbReference type="EMBL" id="PXY33943.1"/>
    </source>
</evidence>
<dbReference type="SUPFAM" id="SSF55729">
    <property type="entry name" value="Acyl-CoA N-acyltransferases (Nat)"/>
    <property type="match status" value="1"/>
</dbReference>
<dbReference type="RefSeq" id="WP_110337897.1">
    <property type="nucleotide sequence ID" value="NZ_MASU01000006.1"/>
</dbReference>
<dbReference type="PROSITE" id="PS51186">
    <property type="entry name" value="GNAT"/>
    <property type="match status" value="1"/>
</dbReference>
<keyword evidence="2" id="KW-0808">Transferase</keyword>
<dbReference type="PANTHER" id="PTHR43792">
    <property type="entry name" value="GNAT FAMILY, PUTATIVE (AFU_ORTHOLOGUE AFUA_3G00765)-RELATED-RELATED"/>
    <property type="match status" value="1"/>
</dbReference>
<proteinExistence type="predicted"/>
<dbReference type="Pfam" id="PF13302">
    <property type="entry name" value="Acetyltransf_3"/>
    <property type="match status" value="1"/>
</dbReference>
<dbReference type="Gene3D" id="3.40.630.30">
    <property type="match status" value="1"/>
</dbReference>
<organism evidence="2 3">
    <name type="scientific">Prauserella flavalba</name>
    <dbReference type="NCBI Taxonomy" id="1477506"/>
    <lineage>
        <taxon>Bacteria</taxon>
        <taxon>Bacillati</taxon>
        <taxon>Actinomycetota</taxon>
        <taxon>Actinomycetes</taxon>
        <taxon>Pseudonocardiales</taxon>
        <taxon>Pseudonocardiaceae</taxon>
        <taxon>Prauserella</taxon>
    </lineage>
</organism>
<dbReference type="PANTHER" id="PTHR43792:SF1">
    <property type="entry name" value="N-ACETYLTRANSFERASE DOMAIN-CONTAINING PROTEIN"/>
    <property type="match status" value="1"/>
</dbReference>
<keyword evidence="3" id="KW-1185">Reference proteome</keyword>
<reference evidence="2 3" key="1">
    <citation type="submission" date="2016-07" db="EMBL/GenBank/DDBJ databases">
        <title>Draft genome sequence of Prauserella sp. YIM 121212, isolated from alkaline soil.</title>
        <authorList>
            <person name="Ruckert C."/>
            <person name="Albersmeier A."/>
            <person name="Jiang C.-L."/>
            <person name="Jiang Y."/>
            <person name="Kalinowski J."/>
            <person name="Schneider O."/>
            <person name="Winkler A."/>
            <person name="Zotchev S.B."/>
        </authorList>
    </citation>
    <scope>NUCLEOTIDE SEQUENCE [LARGE SCALE GENOMIC DNA]</scope>
    <source>
        <strain evidence="2 3">YIM 121212</strain>
    </source>
</reference>
<feature type="domain" description="N-acetyltransferase" evidence="1">
    <location>
        <begin position="13"/>
        <end position="170"/>
    </location>
</feature>